<dbReference type="GO" id="GO:0006624">
    <property type="term" value="P:vacuolar protein processing"/>
    <property type="evidence" value="ECO:0007669"/>
    <property type="project" value="TreeGrafter"/>
</dbReference>
<dbReference type="GO" id="GO:0004197">
    <property type="term" value="F:cysteine-type endopeptidase activity"/>
    <property type="evidence" value="ECO:0007669"/>
    <property type="project" value="InterPro"/>
</dbReference>
<dbReference type="GO" id="GO:0051603">
    <property type="term" value="P:proteolysis involved in protein catabolic process"/>
    <property type="evidence" value="ECO:0007669"/>
    <property type="project" value="InterPro"/>
</dbReference>
<evidence type="ECO:0000256" key="8">
    <source>
        <dbReference type="PIRSR" id="PIRSR019663-1"/>
    </source>
</evidence>
<feature type="domain" description="Legumain prodomain" evidence="9">
    <location>
        <begin position="518"/>
        <end position="614"/>
    </location>
</feature>
<keyword evidence="6" id="KW-1015">Disulfide bond</keyword>
<organism evidence="10 11">
    <name type="scientific">Hibiscus syriacus</name>
    <name type="common">Rose of Sharon</name>
    <dbReference type="NCBI Taxonomy" id="106335"/>
    <lineage>
        <taxon>Eukaryota</taxon>
        <taxon>Viridiplantae</taxon>
        <taxon>Streptophyta</taxon>
        <taxon>Embryophyta</taxon>
        <taxon>Tracheophyta</taxon>
        <taxon>Spermatophyta</taxon>
        <taxon>Magnoliopsida</taxon>
        <taxon>eudicotyledons</taxon>
        <taxon>Gunneridae</taxon>
        <taxon>Pentapetalae</taxon>
        <taxon>rosids</taxon>
        <taxon>malvids</taxon>
        <taxon>Malvales</taxon>
        <taxon>Malvaceae</taxon>
        <taxon>Malvoideae</taxon>
        <taxon>Hibiscus</taxon>
    </lineage>
</organism>
<dbReference type="FunFam" id="1.10.132.130:FF:000001">
    <property type="entry name" value="Vacuolar-processing enzyme beta-isozyme"/>
    <property type="match status" value="1"/>
</dbReference>
<feature type="active site" evidence="8">
    <location>
        <position position="315"/>
    </location>
</feature>
<dbReference type="InterPro" id="IPR043577">
    <property type="entry name" value="AE"/>
</dbReference>
<evidence type="ECO:0000256" key="3">
    <source>
        <dbReference type="ARBA" id="ARBA00022729"/>
    </source>
</evidence>
<name>A0A6A3BX99_HIBSY</name>
<dbReference type="InterPro" id="IPR046427">
    <property type="entry name" value="Legumain_prodom_sf"/>
</dbReference>
<dbReference type="EMBL" id="VEPZ02000635">
    <property type="protein sequence ID" value="KAE8721326.1"/>
    <property type="molecule type" value="Genomic_DNA"/>
</dbReference>
<dbReference type="Gene3D" id="1.10.132.130">
    <property type="match status" value="1"/>
</dbReference>
<evidence type="ECO:0000256" key="5">
    <source>
        <dbReference type="ARBA" id="ARBA00022807"/>
    </source>
</evidence>
<comment type="caution">
    <text evidence="10">The sequence shown here is derived from an EMBL/GenBank/DDBJ whole genome shotgun (WGS) entry which is preliminary data.</text>
</comment>
<keyword evidence="3" id="KW-0732">Signal</keyword>
<dbReference type="PIRSF" id="PIRSF019663">
    <property type="entry name" value="Legumain"/>
    <property type="match status" value="1"/>
</dbReference>
<dbReference type="InterPro" id="IPR048501">
    <property type="entry name" value="Legum_prodom"/>
</dbReference>
<sequence length="631" mass="70329">MISNGRNWAPDLEKAMQKNQTHAISMFVHNFDRLDSDFVVQALVRPHEGACTPCATFTILTSNTSQMKHIGLHAQFLRNGCQILDCVGSYGVDLNLAEFISVWMILKESHVNQNFVATAEKYRYSQGSIDTTIIAQIPECKNDIITQRNTDTKVLLLLSVVGIVSSTRNVIGDVLRLPSEASRFFHRSDDDEVGGTKWAILIAGSNGYWNYRHQADVCHAYQLLRNGGLKDENIVVFMYDDIAFNVENPRPGVIINNPQGPDVYKGVPKDYTGIDVNVNNFFAAILGNKSAITGGSGKVVNSGPNDHIFIYYTDHGGPGILGMPTWPYLFADDLIDVLKKKHALGTYKSLVFYLEACESGSIFEGLLPEGLNIYATTASNAEENSWGTYCPGEYPSPPPEYDTCLGDLYSVAWMEDSDAYNLRTESLHQQYEVVKKRTIGDNYVYGSHVMQYGDIGLSKDSLFAYLGTNPENDNFTFVDENFQPPKKAVNQRDADLVHFWSKYRKALEGSVRKAEAQKQFVEVMSHRMLVDNSMKLIGKLLFGIERGPEILSAVRPAGQPLVDDWKCLKKMVRTFETHCGSLAQYGMKHMRSLANICNAGIQTEQMAEASAQACVSIPNNRWSSVQKGFTA</sequence>
<feature type="active site" description="Nucleophile" evidence="8">
    <location>
        <position position="357"/>
    </location>
</feature>
<evidence type="ECO:0000259" key="9">
    <source>
        <dbReference type="Pfam" id="PF20985"/>
    </source>
</evidence>
<dbReference type="PRINTS" id="PR00776">
    <property type="entry name" value="HEMOGLOBNASE"/>
</dbReference>
<dbReference type="Pfam" id="PF20985">
    <property type="entry name" value="Legum_prodom"/>
    <property type="match status" value="1"/>
</dbReference>
<protein>
    <submittedName>
        <fullName evidence="10">Vacuolar-processing enzyme</fullName>
    </submittedName>
</protein>
<evidence type="ECO:0000256" key="7">
    <source>
        <dbReference type="ARBA" id="ARBA00023180"/>
    </source>
</evidence>
<dbReference type="AlphaFoldDB" id="A0A6A3BX99"/>
<dbReference type="CDD" id="cd21115">
    <property type="entry name" value="legumain_C"/>
    <property type="match status" value="1"/>
</dbReference>
<proteinExistence type="inferred from homology"/>
<keyword evidence="5" id="KW-0788">Thiol protease</keyword>
<dbReference type="PANTHER" id="PTHR12000:SF50">
    <property type="entry name" value="VACUOLAR-PROCESSING ENZYME GAMMA-ISOZYME"/>
    <property type="match status" value="1"/>
</dbReference>
<reference evidence="10" key="1">
    <citation type="submission" date="2019-09" db="EMBL/GenBank/DDBJ databases">
        <title>Draft genome information of white flower Hibiscus syriacus.</title>
        <authorList>
            <person name="Kim Y.-M."/>
        </authorList>
    </citation>
    <scope>NUCLEOTIDE SEQUENCE [LARGE SCALE GENOMIC DNA]</scope>
    <source>
        <strain evidence="10">YM2019G1</strain>
    </source>
</reference>
<keyword evidence="11" id="KW-1185">Reference proteome</keyword>
<evidence type="ECO:0000313" key="11">
    <source>
        <dbReference type="Proteomes" id="UP000436088"/>
    </source>
</evidence>
<dbReference type="PANTHER" id="PTHR12000">
    <property type="entry name" value="HEMOGLOBINASE FAMILY MEMBER"/>
    <property type="match status" value="1"/>
</dbReference>
<gene>
    <name evidence="10" type="ORF">F3Y22_tig00016422pilonHSYRG00001</name>
</gene>
<dbReference type="InterPro" id="IPR001096">
    <property type="entry name" value="Peptidase_C13"/>
</dbReference>
<evidence type="ECO:0000256" key="1">
    <source>
        <dbReference type="ARBA" id="ARBA00009941"/>
    </source>
</evidence>
<evidence type="ECO:0000256" key="4">
    <source>
        <dbReference type="ARBA" id="ARBA00022801"/>
    </source>
</evidence>
<evidence type="ECO:0000256" key="2">
    <source>
        <dbReference type="ARBA" id="ARBA00022670"/>
    </source>
</evidence>
<keyword evidence="7" id="KW-0325">Glycoprotein</keyword>
<dbReference type="FunFam" id="3.40.50.1460:FF:000005">
    <property type="entry name" value="Vacuolar-processing enzyme beta-isozyme"/>
    <property type="match status" value="1"/>
</dbReference>
<comment type="similarity">
    <text evidence="1">Belongs to the peptidase C13 family.</text>
</comment>
<accession>A0A6A3BX99</accession>
<keyword evidence="4" id="KW-0378">Hydrolase</keyword>
<dbReference type="Proteomes" id="UP000436088">
    <property type="component" value="Unassembled WGS sequence"/>
</dbReference>
<evidence type="ECO:0000256" key="6">
    <source>
        <dbReference type="ARBA" id="ARBA00023157"/>
    </source>
</evidence>
<evidence type="ECO:0000313" key="10">
    <source>
        <dbReference type="EMBL" id="KAE8721326.1"/>
    </source>
</evidence>
<dbReference type="Pfam" id="PF01650">
    <property type="entry name" value="Peptidase_C13"/>
    <property type="match status" value="1"/>
</dbReference>
<dbReference type="GO" id="GO:0005773">
    <property type="term" value="C:vacuole"/>
    <property type="evidence" value="ECO:0007669"/>
    <property type="project" value="GOC"/>
</dbReference>
<keyword evidence="2" id="KW-0645">Protease</keyword>
<dbReference type="Gene3D" id="3.40.50.1460">
    <property type="match status" value="1"/>
</dbReference>
<dbReference type="PIRSF" id="PIRSF500139">
    <property type="entry name" value="AE"/>
    <property type="match status" value="1"/>
</dbReference>